<evidence type="ECO:0000256" key="4">
    <source>
        <dbReference type="ARBA" id="ARBA00022679"/>
    </source>
</evidence>
<dbReference type="PANTHER" id="PTHR13697">
    <property type="entry name" value="PHOSPHOFRUCTOKINASE"/>
    <property type="match status" value="1"/>
</dbReference>
<evidence type="ECO:0000313" key="11">
    <source>
        <dbReference type="EMBL" id="KAL2076762.1"/>
    </source>
</evidence>
<keyword evidence="8" id="KW-0324">Glycolysis</keyword>
<reference evidence="11 12" key="1">
    <citation type="submission" date="2024-09" db="EMBL/GenBank/DDBJ databases">
        <title>A chromosome-level genome assembly of Gray's grenadier anchovy, Coilia grayii.</title>
        <authorList>
            <person name="Fu Z."/>
        </authorList>
    </citation>
    <scope>NUCLEOTIDE SEQUENCE [LARGE SCALE GENOMIC DNA]</scope>
    <source>
        <strain evidence="11">G4</strain>
        <tissue evidence="11">Muscle</tissue>
    </source>
</reference>
<evidence type="ECO:0000256" key="9">
    <source>
        <dbReference type="ARBA" id="ARBA00048070"/>
    </source>
</evidence>
<proteinExistence type="predicted"/>
<evidence type="ECO:0000256" key="8">
    <source>
        <dbReference type="ARBA" id="ARBA00023152"/>
    </source>
</evidence>
<accession>A0ABD1IP24</accession>
<feature type="domain" description="Phosphofructokinase" evidence="10">
    <location>
        <begin position="2"/>
        <end position="181"/>
    </location>
</feature>
<evidence type="ECO:0000256" key="2">
    <source>
        <dbReference type="ARBA" id="ARBA00004679"/>
    </source>
</evidence>
<evidence type="ECO:0000313" key="12">
    <source>
        <dbReference type="Proteomes" id="UP001591681"/>
    </source>
</evidence>
<keyword evidence="4" id="KW-0808">Transferase</keyword>
<dbReference type="GO" id="GO:0003872">
    <property type="term" value="F:6-phosphofructokinase activity"/>
    <property type="evidence" value="ECO:0007669"/>
    <property type="project" value="UniProtKB-EC"/>
</dbReference>
<dbReference type="Gene3D" id="3.40.50.450">
    <property type="match status" value="2"/>
</dbReference>
<evidence type="ECO:0000256" key="3">
    <source>
        <dbReference type="ARBA" id="ARBA00022490"/>
    </source>
</evidence>
<organism evidence="11 12">
    <name type="scientific">Coilia grayii</name>
    <name type="common">Gray's grenadier anchovy</name>
    <dbReference type="NCBI Taxonomy" id="363190"/>
    <lineage>
        <taxon>Eukaryota</taxon>
        <taxon>Metazoa</taxon>
        <taxon>Chordata</taxon>
        <taxon>Craniata</taxon>
        <taxon>Vertebrata</taxon>
        <taxon>Euteleostomi</taxon>
        <taxon>Actinopterygii</taxon>
        <taxon>Neopterygii</taxon>
        <taxon>Teleostei</taxon>
        <taxon>Clupei</taxon>
        <taxon>Clupeiformes</taxon>
        <taxon>Clupeoidei</taxon>
        <taxon>Engraulidae</taxon>
        <taxon>Coilinae</taxon>
        <taxon>Coilia</taxon>
    </lineage>
</organism>
<evidence type="ECO:0000259" key="10">
    <source>
        <dbReference type="Pfam" id="PF00365"/>
    </source>
</evidence>
<dbReference type="InterPro" id="IPR035966">
    <property type="entry name" value="PKF_sf"/>
</dbReference>
<dbReference type="AlphaFoldDB" id="A0ABD1IP24"/>
<protein>
    <recommendedName>
        <fullName evidence="10">Phosphofructokinase domain-containing protein</fullName>
    </recommendedName>
</protein>
<dbReference type="PANTHER" id="PTHR13697:SF5">
    <property type="entry name" value="ATP-DEPENDENT 6-PHOSPHOFRUCTOKINASE, PLATELET TYPE"/>
    <property type="match status" value="1"/>
</dbReference>
<evidence type="ECO:0000256" key="1">
    <source>
        <dbReference type="ARBA" id="ARBA00001946"/>
    </source>
</evidence>
<keyword evidence="12" id="KW-1185">Reference proteome</keyword>
<dbReference type="SUPFAM" id="SSF53784">
    <property type="entry name" value="Phosphofructokinase"/>
    <property type="match status" value="1"/>
</dbReference>
<dbReference type="Proteomes" id="UP001591681">
    <property type="component" value="Unassembled WGS sequence"/>
</dbReference>
<dbReference type="EMBL" id="JBHFQA010000075">
    <property type="protein sequence ID" value="KAL2076762.1"/>
    <property type="molecule type" value="Genomic_DNA"/>
</dbReference>
<comment type="catalytic activity">
    <reaction evidence="9">
        <text>beta-D-fructose 6-phosphate + ATP = beta-D-fructose 1,6-bisphosphate + ADP + H(+)</text>
        <dbReference type="Rhea" id="RHEA:16109"/>
        <dbReference type="ChEBI" id="CHEBI:15378"/>
        <dbReference type="ChEBI" id="CHEBI:30616"/>
        <dbReference type="ChEBI" id="CHEBI:32966"/>
        <dbReference type="ChEBI" id="CHEBI:57634"/>
        <dbReference type="ChEBI" id="CHEBI:456216"/>
        <dbReference type="EC" id="2.7.1.11"/>
    </reaction>
</comment>
<keyword evidence="3" id="KW-0963">Cytoplasm</keyword>
<dbReference type="InterPro" id="IPR022953">
    <property type="entry name" value="ATP_PFK"/>
</dbReference>
<comment type="cofactor">
    <cofactor evidence="1">
        <name>Mg(2+)</name>
        <dbReference type="ChEBI" id="CHEBI:18420"/>
    </cofactor>
</comment>
<keyword evidence="5" id="KW-0479">Metal-binding</keyword>
<name>A0ABD1IP24_9TELE</name>
<comment type="caution">
    <text evidence="11">The sequence shown here is derived from an EMBL/GenBank/DDBJ whole genome shotgun (WGS) entry which is preliminary data.</text>
</comment>
<evidence type="ECO:0000256" key="6">
    <source>
        <dbReference type="ARBA" id="ARBA00022777"/>
    </source>
</evidence>
<dbReference type="GO" id="GO:0046872">
    <property type="term" value="F:metal ion binding"/>
    <property type="evidence" value="ECO:0007669"/>
    <property type="project" value="UniProtKB-KW"/>
</dbReference>
<evidence type="ECO:0000256" key="5">
    <source>
        <dbReference type="ARBA" id="ARBA00022723"/>
    </source>
</evidence>
<comment type="pathway">
    <text evidence="2">Carbohydrate degradation; glycolysis; D-glyceraldehyde 3-phosphate and glycerone phosphate from D-glucose: step 3/4.</text>
</comment>
<dbReference type="PRINTS" id="PR00476">
    <property type="entry name" value="PHFRCTKINASE"/>
</dbReference>
<dbReference type="InterPro" id="IPR000023">
    <property type="entry name" value="Phosphofructokinase_dom"/>
</dbReference>
<gene>
    <name evidence="11" type="ORF">ACEWY4_027639</name>
</gene>
<keyword evidence="6" id="KW-0418">Kinase</keyword>
<evidence type="ECO:0000256" key="7">
    <source>
        <dbReference type="ARBA" id="ARBA00022842"/>
    </source>
</evidence>
<dbReference type="Pfam" id="PF00365">
    <property type="entry name" value="PFK"/>
    <property type="match status" value="1"/>
</dbReference>
<sequence>MGISEGLRVLAVSDGFEGFSKGQVKEIKWNDVGGWTGQGGSLLGTKRTLPARYIEKISEQMRIHGIQALLVIGGFEAYEAVLQLLDSRGRHREFCVPICVLPATISNNVPGTDFSIGADTSLNAIVETCDRIKQSASGTKRRVFIIETMGGYCGYLASIGGLAAGADAAYIYEEPFDIRDLQGGTPSPFDRNFGTKLGAKAVQWIATQLNAFYREGRVYTNTEESVALLGMRKRALIFTPITHLKDHTDFIHRIPRDQWWLKLRPLMKLLANYKTSYDISDSPSQLEHVNLTRPLQRDIEIAITI</sequence>
<keyword evidence="7" id="KW-0460">Magnesium</keyword>